<dbReference type="EMBL" id="CM047750">
    <property type="protein sequence ID" value="KAJ0007916.1"/>
    <property type="molecule type" value="Genomic_DNA"/>
</dbReference>
<accession>A0ACC0X353</accession>
<proteinExistence type="predicted"/>
<organism evidence="1 2">
    <name type="scientific">Pistacia integerrima</name>
    <dbReference type="NCBI Taxonomy" id="434235"/>
    <lineage>
        <taxon>Eukaryota</taxon>
        <taxon>Viridiplantae</taxon>
        <taxon>Streptophyta</taxon>
        <taxon>Embryophyta</taxon>
        <taxon>Tracheophyta</taxon>
        <taxon>Spermatophyta</taxon>
        <taxon>Magnoliopsida</taxon>
        <taxon>eudicotyledons</taxon>
        <taxon>Gunneridae</taxon>
        <taxon>Pentapetalae</taxon>
        <taxon>rosids</taxon>
        <taxon>malvids</taxon>
        <taxon>Sapindales</taxon>
        <taxon>Anacardiaceae</taxon>
        <taxon>Pistacia</taxon>
    </lineage>
</organism>
<keyword evidence="2" id="KW-1185">Reference proteome</keyword>
<dbReference type="Proteomes" id="UP001163603">
    <property type="component" value="Chromosome 15"/>
</dbReference>
<evidence type="ECO:0000313" key="2">
    <source>
        <dbReference type="Proteomes" id="UP001163603"/>
    </source>
</evidence>
<comment type="caution">
    <text evidence="1">The sequence shown here is derived from an EMBL/GenBank/DDBJ whole genome shotgun (WGS) entry which is preliminary data.</text>
</comment>
<reference evidence="2" key="1">
    <citation type="journal article" date="2023" name="G3 (Bethesda)">
        <title>Genome assembly and association tests identify interacting loci associated with vigor, precocity, and sex in interspecific pistachio rootstocks.</title>
        <authorList>
            <person name="Palmer W."/>
            <person name="Jacygrad E."/>
            <person name="Sagayaradj S."/>
            <person name="Cavanaugh K."/>
            <person name="Han R."/>
            <person name="Bertier L."/>
            <person name="Beede B."/>
            <person name="Kafkas S."/>
            <person name="Golino D."/>
            <person name="Preece J."/>
            <person name="Michelmore R."/>
        </authorList>
    </citation>
    <scope>NUCLEOTIDE SEQUENCE [LARGE SCALE GENOMIC DNA]</scope>
</reference>
<name>A0ACC0X353_9ROSI</name>
<evidence type="ECO:0000313" key="1">
    <source>
        <dbReference type="EMBL" id="KAJ0007916.1"/>
    </source>
</evidence>
<sequence>MPAEMSETKNIYQLHHLFHIRNKLWILSVSPIFVATCGAIKLDPSSSKSINQEYRISIGFTTSRCLKNDLPFSLLSFVANHELSLQEQHYNPWLSLENKACNGVSSFMFN</sequence>
<gene>
    <name evidence="1" type="ORF">Pint_29707</name>
</gene>
<protein>
    <submittedName>
        <fullName evidence="1">Uncharacterized protein</fullName>
    </submittedName>
</protein>